<proteinExistence type="predicted"/>
<dbReference type="RefSeq" id="WP_168067680.1">
    <property type="nucleotide sequence ID" value="NZ_JAATJC010000001.1"/>
</dbReference>
<evidence type="ECO:0000313" key="2">
    <source>
        <dbReference type="Proteomes" id="UP000558192"/>
    </source>
</evidence>
<reference evidence="1 2" key="1">
    <citation type="submission" date="2020-03" db="EMBL/GenBank/DDBJ databases">
        <title>Genomic Encyclopedia of Type Strains, Phase IV (KMG-IV): sequencing the most valuable type-strain genomes for metagenomic binning, comparative biology and taxonomic classification.</title>
        <authorList>
            <person name="Goeker M."/>
        </authorList>
    </citation>
    <scope>NUCLEOTIDE SEQUENCE [LARGE SCALE GENOMIC DNA]</scope>
    <source>
        <strain evidence="1 2">DSM 16846</strain>
    </source>
</reference>
<dbReference type="EMBL" id="JAATJC010000001">
    <property type="protein sequence ID" value="NJC04920.1"/>
    <property type="molecule type" value="Genomic_DNA"/>
</dbReference>
<comment type="caution">
    <text evidence="1">The sequence shown here is derived from an EMBL/GenBank/DDBJ whole genome shotgun (WGS) entry which is preliminary data.</text>
</comment>
<evidence type="ECO:0008006" key="3">
    <source>
        <dbReference type="Google" id="ProtNLM"/>
    </source>
</evidence>
<dbReference type="Proteomes" id="UP000558192">
    <property type="component" value="Unassembled WGS sequence"/>
</dbReference>
<accession>A0A7X5Y524</accession>
<name>A0A7X5Y524_9SPHN</name>
<evidence type="ECO:0000313" key="1">
    <source>
        <dbReference type="EMBL" id="NJC04920.1"/>
    </source>
</evidence>
<protein>
    <recommendedName>
        <fullName evidence="3">DUF1579 domain-containing protein</fullName>
    </recommendedName>
</protein>
<sequence length="168" mass="17941">MIAALALALAVAAPAGKQGEGEAAAAFTRMTALVGEWRNADNPASPLRIGFSLTAGGTVLVEEWRRRTQPHSLTLYHRDGATLLATHYCPQGNQPRLTLAASGTKLSFRYRDATDLGDGESHLHDLAFDLTDPARPVRSETYRAKGSAEPTTLHLVRAAGEGITPPTR</sequence>
<gene>
    <name evidence="1" type="ORF">GGQ97_000713</name>
</gene>
<keyword evidence="2" id="KW-1185">Reference proteome</keyword>
<dbReference type="AlphaFoldDB" id="A0A7X5Y524"/>
<organism evidence="1 2">
    <name type="scientific">Sphingomonas kaistensis</name>
    <dbReference type="NCBI Taxonomy" id="298708"/>
    <lineage>
        <taxon>Bacteria</taxon>
        <taxon>Pseudomonadati</taxon>
        <taxon>Pseudomonadota</taxon>
        <taxon>Alphaproteobacteria</taxon>
        <taxon>Sphingomonadales</taxon>
        <taxon>Sphingomonadaceae</taxon>
        <taxon>Sphingomonas</taxon>
    </lineage>
</organism>